<dbReference type="SUPFAM" id="SSF48452">
    <property type="entry name" value="TPR-like"/>
    <property type="match status" value="1"/>
</dbReference>
<dbReference type="Proteomes" id="UP000831768">
    <property type="component" value="Plasmid unnamed4"/>
</dbReference>
<evidence type="ECO:0000313" key="2">
    <source>
        <dbReference type="Proteomes" id="UP000831768"/>
    </source>
</evidence>
<dbReference type="KEGG" id="haad:MW046_19310"/>
<name>A0A8U0A8Z0_9EURY</name>
<protein>
    <submittedName>
        <fullName evidence="1">Tetratricopeptide repeat protein</fullName>
    </submittedName>
</protein>
<keyword evidence="1" id="KW-0614">Plasmid</keyword>
<dbReference type="InterPro" id="IPR011990">
    <property type="entry name" value="TPR-like_helical_dom_sf"/>
</dbReference>
<reference evidence="1" key="1">
    <citation type="submission" date="2022-04" db="EMBL/GenBank/DDBJ databases">
        <title>Halocatena sp. nov., isolated from a salt lake.</title>
        <authorList>
            <person name="Cui H.-L."/>
        </authorList>
    </citation>
    <scope>NUCLEOTIDE SEQUENCE</scope>
    <source>
        <strain evidence="1">AD-1</strain>
        <plasmid evidence="1">unnamed4</plasmid>
    </source>
</reference>
<geneLocation type="plasmid" evidence="1 2">
    <name>unnamed4</name>
</geneLocation>
<keyword evidence="2" id="KW-1185">Reference proteome</keyword>
<accession>A0A8U0A8Z0</accession>
<gene>
    <name evidence="1" type="ORF">MW046_19310</name>
</gene>
<dbReference type="EMBL" id="CP096023">
    <property type="protein sequence ID" value="UPM45296.1"/>
    <property type="molecule type" value="Genomic_DNA"/>
</dbReference>
<dbReference type="AlphaFoldDB" id="A0A8U0A8Z0"/>
<sequence length="120" mass="13704">MVTEHHDEALTLCRDVGDRHGEANSLHNLGLVAEKHGKLDIAIEYVEESVTILCKNTIIVNAFRALNDICGQRGSESKAIEWCEEAIDFAEQIGHVTKQQEFQEQRLELRRLLAEECERF</sequence>
<dbReference type="Gene3D" id="1.25.40.10">
    <property type="entry name" value="Tetratricopeptide repeat domain"/>
    <property type="match status" value="1"/>
</dbReference>
<proteinExistence type="predicted"/>
<dbReference type="Pfam" id="PF13424">
    <property type="entry name" value="TPR_12"/>
    <property type="match status" value="1"/>
</dbReference>
<evidence type="ECO:0000313" key="1">
    <source>
        <dbReference type="EMBL" id="UPM45296.1"/>
    </source>
</evidence>
<organism evidence="1 2">
    <name type="scientific">Halocatena salina</name>
    <dbReference type="NCBI Taxonomy" id="2934340"/>
    <lineage>
        <taxon>Archaea</taxon>
        <taxon>Methanobacteriati</taxon>
        <taxon>Methanobacteriota</taxon>
        <taxon>Stenosarchaea group</taxon>
        <taxon>Halobacteria</taxon>
        <taxon>Halobacteriales</taxon>
        <taxon>Natronomonadaceae</taxon>
        <taxon>Halocatena</taxon>
    </lineage>
</organism>